<accession>A0A2L0EHW7</accession>
<feature type="region of interest" description="Disordered" evidence="1">
    <location>
        <begin position="367"/>
        <end position="389"/>
    </location>
</feature>
<dbReference type="Proteomes" id="UP000238348">
    <property type="component" value="Chromosome"/>
</dbReference>
<evidence type="ECO:0008006" key="5">
    <source>
        <dbReference type="Google" id="ProtNLM"/>
    </source>
</evidence>
<feature type="chain" id="PRO_5014597258" description="Secreted protein" evidence="2">
    <location>
        <begin position="23"/>
        <end position="497"/>
    </location>
</feature>
<feature type="signal peptide" evidence="2">
    <location>
        <begin position="1"/>
        <end position="22"/>
    </location>
</feature>
<dbReference type="RefSeq" id="WP_104976924.1">
    <property type="nucleotide sequence ID" value="NZ_CP012673.1"/>
</dbReference>
<dbReference type="EMBL" id="CP012673">
    <property type="protein sequence ID" value="AUX38876.1"/>
    <property type="molecule type" value="Genomic_DNA"/>
</dbReference>
<evidence type="ECO:0000256" key="2">
    <source>
        <dbReference type="SAM" id="SignalP"/>
    </source>
</evidence>
<gene>
    <name evidence="3" type="ORF">SOCE26_002560</name>
</gene>
<proteinExistence type="predicted"/>
<protein>
    <recommendedName>
        <fullName evidence="5">Secreted protein</fullName>
    </recommendedName>
</protein>
<evidence type="ECO:0000313" key="4">
    <source>
        <dbReference type="Proteomes" id="UP000238348"/>
    </source>
</evidence>
<evidence type="ECO:0000313" key="3">
    <source>
        <dbReference type="EMBL" id="AUX38876.1"/>
    </source>
</evidence>
<reference evidence="3 4" key="1">
    <citation type="submission" date="2015-09" db="EMBL/GenBank/DDBJ databases">
        <title>Sorangium comparison.</title>
        <authorList>
            <person name="Zaburannyi N."/>
            <person name="Bunk B."/>
            <person name="Overmann J."/>
            <person name="Mueller R."/>
        </authorList>
    </citation>
    <scope>NUCLEOTIDE SEQUENCE [LARGE SCALE GENOMIC DNA]</scope>
    <source>
        <strain evidence="3 4">So ce26</strain>
    </source>
</reference>
<keyword evidence="2" id="KW-0732">Signal</keyword>
<sequence>MSRRIGLAGLIALLAATAPALGAPPEDGTAQGAATATSRPTVVLVPMKLAGSTDGKGTAEVGVGVVATPSWWTDVNIGGVLTAKVDTPDGLATIIGVKDGEVEQPATWSFGVTLSLLYLPPRGPLPPEIRDGRESRAAAAYAVCAPRCRASSISPDDAPFCKARKEAIEHNAGEVLARRTQADDQRDQPAAFCKKAQAALTEADRDLASGKIDDKQHTDAKRAAFKSCLDACGTADEDMSFCAPVELDPAAIGEGKTCALARETIYKPYYESHATSRDIPRLYPPLLLKAGAQVGHAEFTYRTADDGAPSRLVEKIDPVTPWSGGISVASIPSWGRYATTIEGLVAYSSSWKASKKTARWCSPVGDVARDEDERDPADPAESCQEATLNGPTNTKKFRIAAQAGIVDGYHGVWRLAAGPELSVPVEDAEEEFSLGLRFPFYVSFASAPEKLSYHGIVRVAPSISFTRMKDGTKDIGGFIELAILGQRSLFSDQFDAL</sequence>
<evidence type="ECO:0000256" key="1">
    <source>
        <dbReference type="SAM" id="MobiDB-lite"/>
    </source>
</evidence>
<name>A0A2L0EHW7_SORCE</name>
<organism evidence="3 4">
    <name type="scientific">Sorangium cellulosum</name>
    <name type="common">Polyangium cellulosum</name>
    <dbReference type="NCBI Taxonomy" id="56"/>
    <lineage>
        <taxon>Bacteria</taxon>
        <taxon>Pseudomonadati</taxon>
        <taxon>Myxococcota</taxon>
        <taxon>Polyangia</taxon>
        <taxon>Polyangiales</taxon>
        <taxon>Polyangiaceae</taxon>
        <taxon>Sorangium</taxon>
    </lineage>
</organism>
<dbReference type="OrthoDB" id="5505622at2"/>
<dbReference type="AlphaFoldDB" id="A0A2L0EHW7"/>